<accession>A0A7K3WPI5</accession>
<evidence type="ECO:0000313" key="2">
    <source>
        <dbReference type="Proteomes" id="UP000486602"/>
    </source>
</evidence>
<reference evidence="1 2" key="1">
    <citation type="submission" date="2020-02" db="EMBL/GenBank/DDBJ databases">
        <title>Out from the shadows clarifying the taxonomy of the family Cryomorphaceae and related taxa by utilizing the GTDB taxonomic framework.</title>
        <authorList>
            <person name="Bowman J.P."/>
        </authorList>
    </citation>
    <scope>NUCLEOTIDE SEQUENCE [LARGE SCALE GENOMIC DNA]</scope>
    <source>
        <strain evidence="1 2">QSSC 1-22</strain>
    </source>
</reference>
<dbReference type="AlphaFoldDB" id="A0A7K3WPI5"/>
<dbReference type="InterPro" id="IPR010272">
    <property type="entry name" value="T6SS_TssF"/>
</dbReference>
<sequence>MLQHDFSEAEVYKRMQKVALEVWNIRESEINSIDPLVRLLMKGVAKEVEKVGNELQNSEARILKRIARQLMPDQLQTAIPAHSILQFQPSENVEISRYDHFTFEKKWQNKAKFNRVENRTLNFTPAGTFPTNTGKILFRLEQKKGYSVQTLNKTLLRGIDTATHGNEIILGIENISAGDFYLYFDWLSEKSKKILFNSLSKVNMTLLNGKKVTTNWGLSAKENKRDYFDEKFNALLKIERTVMGFYQNQFIKLSLSKEQIIEAGKTENSAFEGLQEQLGLDEKSKITWIKILFPPEIDTKQLHEVTIQINCFPVLNRKLCRQVFRLQPELNIRKFEFEGHFLSVERVETSRGEIYTEQDSLRLDEALKGTYTVRTGSVGRIDERDGHGYLKYLLDLIREEKQAFTSANVSSTIEDLNTVEQTIEKIEKRISFTGASGSEPYIMVTPIKNHENIYVHFWSTDGDFANAINTNSSLECKTIGLSENGQAVLVLNSVGGADGLMDAELIRNYKNAILAKESVVTIADIKSLCYALGGNDIASIEVRKEIAESSQPKIGLIQQLNIYITFRNSLEDDALKDYIIQRFEAEIEAKSNFSMPLQIFILND</sequence>
<keyword evidence="2" id="KW-1185">Reference proteome</keyword>
<organism evidence="1 2">
    <name type="scientific">Cryomorpha ignava</name>
    <dbReference type="NCBI Taxonomy" id="101383"/>
    <lineage>
        <taxon>Bacteria</taxon>
        <taxon>Pseudomonadati</taxon>
        <taxon>Bacteroidota</taxon>
        <taxon>Flavobacteriia</taxon>
        <taxon>Flavobacteriales</taxon>
        <taxon>Cryomorphaceae</taxon>
        <taxon>Cryomorpha</taxon>
    </lineage>
</organism>
<proteinExistence type="predicted"/>
<dbReference type="RefSeq" id="WP_163284936.1">
    <property type="nucleotide sequence ID" value="NZ_JAAGVY010000012.1"/>
</dbReference>
<gene>
    <name evidence="1" type="ORF">G3O08_08675</name>
</gene>
<dbReference type="EMBL" id="JAAGVY010000012">
    <property type="protein sequence ID" value="NEN23573.1"/>
    <property type="molecule type" value="Genomic_DNA"/>
</dbReference>
<evidence type="ECO:0000313" key="1">
    <source>
        <dbReference type="EMBL" id="NEN23573.1"/>
    </source>
</evidence>
<dbReference type="Pfam" id="PF05947">
    <property type="entry name" value="T6SS_TssF"/>
    <property type="match status" value="1"/>
</dbReference>
<protein>
    <submittedName>
        <fullName evidence="1">Uncharacterized protein</fullName>
    </submittedName>
</protein>
<comment type="caution">
    <text evidence="1">The sequence shown here is derived from an EMBL/GenBank/DDBJ whole genome shotgun (WGS) entry which is preliminary data.</text>
</comment>
<name>A0A7K3WPI5_9FLAO</name>
<dbReference type="Proteomes" id="UP000486602">
    <property type="component" value="Unassembled WGS sequence"/>
</dbReference>